<reference evidence="1 2" key="1">
    <citation type="submission" date="2022-04" db="EMBL/GenBank/DDBJ databases">
        <title>Rhizobium coralii sp. nov., isolated from coral Turbinaria peltata.</title>
        <authorList>
            <person name="Sun H."/>
        </authorList>
    </citation>
    <scope>NUCLEOTIDE SEQUENCE [LARGE SCALE GENOMIC DNA]</scope>
    <source>
        <strain evidence="1 2">NTR19</strain>
    </source>
</reference>
<dbReference type="EMBL" id="JALPRY010000007">
    <property type="protein sequence ID" value="MCK8779412.1"/>
    <property type="molecule type" value="Genomic_DNA"/>
</dbReference>
<dbReference type="RefSeq" id="WP_248682142.1">
    <property type="nucleotide sequence ID" value="NZ_JALPRY010000007.1"/>
</dbReference>
<organism evidence="1 2">
    <name type="scientific">Neorhizobium turbinariae</name>
    <dbReference type="NCBI Taxonomy" id="2937795"/>
    <lineage>
        <taxon>Bacteria</taxon>
        <taxon>Pseudomonadati</taxon>
        <taxon>Pseudomonadota</taxon>
        <taxon>Alphaproteobacteria</taxon>
        <taxon>Hyphomicrobiales</taxon>
        <taxon>Rhizobiaceae</taxon>
        <taxon>Rhizobium/Agrobacterium group</taxon>
        <taxon>Neorhizobium</taxon>
    </lineage>
</organism>
<dbReference type="Proteomes" id="UP001202827">
    <property type="component" value="Unassembled WGS sequence"/>
</dbReference>
<name>A0ABT0INF2_9HYPH</name>
<sequence length="168" mass="18037">MPAANALAFLTAEDAAVLRILLQDPALTDAEKATIFRKLDTARIIEGGRVPADVATINSRITYQVNCGVPVSAFLVNIRKPFRSFQGVIPLRGIGLSLLGMREGSRAQIVLPGDAAAELVLKRVLYQPQRVGADVFGCVAQKTKAHPAPRLRPRLDQRTVQSAAGGEQ</sequence>
<protein>
    <recommendedName>
        <fullName evidence="3">Regulator of nucleoside diphosphate kinase</fullName>
    </recommendedName>
</protein>
<gene>
    <name evidence="1" type="ORF">M0654_05370</name>
</gene>
<comment type="caution">
    <text evidence="1">The sequence shown here is derived from an EMBL/GenBank/DDBJ whole genome shotgun (WGS) entry which is preliminary data.</text>
</comment>
<proteinExistence type="predicted"/>
<accession>A0ABT0INF2</accession>
<evidence type="ECO:0000313" key="2">
    <source>
        <dbReference type="Proteomes" id="UP001202827"/>
    </source>
</evidence>
<evidence type="ECO:0000313" key="1">
    <source>
        <dbReference type="EMBL" id="MCK8779412.1"/>
    </source>
</evidence>
<evidence type="ECO:0008006" key="3">
    <source>
        <dbReference type="Google" id="ProtNLM"/>
    </source>
</evidence>
<keyword evidence="2" id="KW-1185">Reference proteome</keyword>